<dbReference type="Proteomes" id="UP000298663">
    <property type="component" value="Unassembled WGS sequence"/>
</dbReference>
<evidence type="ECO:0000256" key="1">
    <source>
        <dbReference type="SAM" id="MobiDB-lite"/>
    </source>
</evidence>
<evidence type="ECO:0000313" key="2">
    <source>
        <dbReference type="EMBL" id="TKR70643.1"/>
    </source>
</evidence>
<keyword evidence="3" id="KW-1185">Reference proteome</keyword>
<dbReference type="InterPro" id="IPR036465">
    <property type="entry name" value="vWFA_dom_sf"/>
</dbReference>
<reference evidence="2 3" key="1">
    <citation type="journal article" date="2015" name="Genome Biol.">
        <title>Comparative genomics of Steinernema reveals deeply conserved gene regulatory networks.</title>
        <authorList>
            <person name="Dillman A.R."/>
            <person name="Macchietto M."/>
            <person name="Porter C.F."/>
            <person name="Rogers A."/>
            <person name="Williams B."/>
            <person name="Antoshechkin I."/>
            <person name="Lee M.M."/>
            <person name="Goodwin Z."/>
            <person name="Lu X."/>
            <person name="Lewis E.E."/>
            <person name="Goodrich-Blair H."/>
            <person name="Stock S.P."/>
            <person name="Adams B.J."/>
            <person name="Sternberg P.W."/>
            <person name="Mortazavi A."/>
        </authorList>
    </citation>
    <scope>NUCLEOTIDE SEQUENCE [LARGE SCALE GENOMIC DNA]</scope>
    <source>
        <strain evidence="2 3">ALL</strain>
    </source>
</reference>
<reference evidence="2 3" key="2">
    <citation type="journal article" date="2019" name="G3 (Bethesda)">
        <title>Hybrid Assembly of the Genome of the Entomopathogenic Nematode Steinernema carpocapsae Identifies the X-Chromosome.</title>
        <authorList>
            <person name="Serra L."/>
            <person name="Macchietto M."/>
            <person name="Macias-Munoz A."/>
            <person name="McGill C.J."/>
            <person name="Rodriguez I.M."/>
            <person name="Rodriguez B."/>
            <person name="Murad R."/>
            <person name="Mortazavi A."/>
        </authorList>
    </citation>
    <scope>NUCLEOTIDE SEQUENCE [LARGE SCALE GENOMIC DNA]</scope>
    <source>
        <strain evidence="2 3">ALL</strain>
    </source>
</reference>
<organism evidence="2 3">
    <name type="scientific">Steinernema carpocapsae</name>
    <name type="common">Entomopathogenic nematode</name>
    <dbReference type="NCBI Taxonomy" id="34508"/>
    <lineage>
        <taxon>Eukaryota</taxon>
        <taxon>Metazoa</taxon>
        <taxon>Ecdysozoa</taxon>
        <taxon>Nematoda</taxon>
        <taxon>Chromadorea</taxon>
        <taxon>Rhabditida</taxon>
        <taxon>Tylenchina</taxon>
        <taxon>Panagrolaimomorpha</taxon>
        <taxon>Strongyloidoidea</taxon>
        <taxon>Steinernematidae</taxon>
        <taxon>Steinernema</taxon>
    </lineage>
</organism>
<dbReference type="AlphaFoldDB" id="A0A4U5MNC9"/>
<sequence>MDPPMNTTTTTTTMMPTTTMTTTTPCPKQSYNIVFGLHTDNANHLMIVEHVNNFTTILEDFYSEDEDVMNHFGGRVSNIVKSVEIDKYETQEKFISDFKALDKETKKAYKNTNIADNLKYGVEDLRKVHMANTKNVIILFQNGSDKTGYDDQAAQGKLARDHGYLTYVIQYSNHPAAESAYKLTGERPELYRPTKDVNSIRKEMNKILDELVKSDPCYDFYKDEWENEEEDE</sequence>
<protein>
    <submittedName>
        <fullName evidence="2">Uncharacterized protein</fullName>
    </submittedName>
</protein>
<accession>A0A4U5MNC9</accession>
<name>A0A4U5MNC9_STECR</name>
<comment type="caution">
    <text evidence="2">The sequence shown here is derived from an EMBL/GenBank/DDBJ whole genome shotgun (WGS) entry which is preliminary data.</text>
</comment>
<evidence type="ECO:0000313" key="3">
    <source>
        <dbReference type="Proteomes" id="UP000298663"/>
    </source>
</evidence>
<dbReference type="SUPFAM" id="SSF53300">
    <property type="entry name" value="vWA-like"/>
    <property type="match status" value="1"/>
</dbReference>
<gene>
    <name evidence="2" type="ORF">L596_022643</name>
</gene>
<dbReference type="EMBL" id="AZBU02000007">
    <property type="protein sequence ID" value="TKR70643.1"/>
    <property type="molecule type" value="Genomic_DNA"/>
</dbReference>
<feature type="region of interest" description="Disordered" evidence="1">
    <location>
        <begin position="1"/>
        <end position="23"/>
    </location>
</feature>
<proteinExistence type="predicted"/>
<dbReference type="Gene3D" id="3.40.50.410">
    <property type="entry name" value="von Willebrand factor, type A domain"/>
    <property type="match status" value="1"/>
</dbReference>